<gene>
    <name evidence="2" type="ORF">Q9L58_010839</name>
</gene>
<keyword evidence="1" id="KW-1133">Transmembrane helix</keyword>
<reference evidence="2 3" key="1">
    <citation type="submission" date="2024-02" db="EMBL/GenBank/DDBJ databases">
        <title>Discinaceae phylogenomics.</title>
        <authorList>
            <person name="Dirks A.C."/>
            <person name="James T.Y."/>
        </authorList>
    </citation>
    <scope>NUCLEOTIDE SEQUENCE [LARGE SCALE GENOMIC DNA]</scope>
    <source>
        <strain evidence="2 3">ACD0624</strain>
    </source>
</reference>
<name>A0ABR3G307_9PEZI</name>
<dbReference type="InterPro" id="IPR029468">
    <property type="entry name" value="O-ag_pol_Wzy"/>
</dbReference>
<proteinExistence type="predicted"/>
<feature type="transmembrane region" description="Helical" evidence="1">
    <location>
        <begin position="246"/>
        <end position="269"/>
    </location>
</feature>
<dbReference type="EMBL" id="JBBBZM010000815">
    <property type="protein sequence ID" value="KAL0630314.1"/>
    <property type="molecule type" value="Genomic_DNA"/>
</dbReference>
<feature type="transmembrane region" description="Helical" evidence="1">
    <location>
        <begin position="35"/>
        <end position="55"/>
    </location>
</feature>
<keyword evidence="3" id="KW-1185">Reference proteome</keyword>
<comment type="caution">
    <text evidence="2">The sequence shown here is derived from an EMBL/GenBank/DDBJ whole genome shotgun (WGS) entry which is preliminary data.</text>
</comment>
<feature type="transmembrane region" description="Helical" evidence="1">
    <location>
        <begin position="75"/>
        <end position="92"/>
    </location>
</feature>
<dbReference type="Pfam" id="PF14296">
    <property type="entry name" value="O-ag_pol_Wzy"/>
    <property type="match status" value="1"/>
</dbReference>
<keyword evidence="1" id="KW-0472">Membrane</keyword>
<feature type="transmembrane region" description="Helical" evidence="1">
    <location>
        <begin position="160"/>
        <end position="177"/>
    </location>
</feature>
<feature type="transmembrane region" description="Helical" evidence="1">
    <location>
        <begin position="189"/>
        <end position="210"/>
    </location>
</feature>
<evidence type="ECO:0000313" key="3">
    <source>
        <dbReference type="Proteomes" id="UP001447188"/>
    </source>
</evidence>
<feature type="transmembrane region" description="Helical" evidence="1">
    <location>
        <begin position="302"/>
        <end position="325"/>
    </location>
</feature>
<sequence>MGFDLSILAMESNFFSVHRPDFVTIDMNPNEGIRLALYIVTCLHAMHAGYMFSVWKKPKTIAPPMNLEWTRTLRIPAIILAVVSSLAFMISFPETYRSVHSDGYISLYKAASSDFTTRGSTAAQYGLLLALGLAFASRSKWLGWCILGLLAIYYTANLQLGVRGGIIGFALLCVWLFHTQIKRIDRIALVGLPILVAGLIILAAIGPRAAHFGENTAIFLPWFIDNQGLTALYIHSAMQIDTYPSLAYLHSIFPATPTIAAFLGTSIPLDQLYFGQFLSKTALSGDAYQQGFGMGWSLFSDFYAYTLWIPGLYLIAAAGFGAVLARL</sequence>
<evidence type="ECO:0000313" key="2">
    <source>
        <dbReference type="EMBL" id="KAL0630314.1"/>
    </source>
</evidence>
<feature type="non-terminal residue" evidence="2">
    <location>
        <position position="327"/>
    </location>
</feature>
<accession>A0ABR3G307</accession>
<evidence type="ECO:0000256" key="1">
    <source>
        <dbReference type="SAM" id="Phobius"/>
    </source>
</evidence>
<organism evidence="2 3">
    <name type="scientific">Discina gigas</name>
    <dbReference type="NCBI Taxonomy" id="1032678"/>
    <lineage>
        <taxon>Eukaryota</taxon>
        <taxon>Fungi</taxon>
        <taxon>Dikarya</taxon>
        <taxon>Ascomycota</taxon>
        <taxon>Pezizomycotina</taxon>
        <taxon>Pezizomycetes</taxon>
        <taxon>Pezizales</taxon>
        <taxon>Discinaceae</taxon>
        <taxon>Discina</taxon>
    </lineage>
</organism>
<feature type="transmembrane region" description="Helical" evidence="1">
    <location>
        <begin position="127"/>
        <end position="154"/>
    </location>
</feature>
<protein>
    <submittedName>
        <fullName evidence="2">Uncharacterized protein</fullName>
    </submittedName>
</protein>
<keyword evidence="1" id="KW-0812">Transmembrane</keyword>
<dbReference type="Proteomes" id="UP001447188">
    <property type="component" value="Unassembled WGS sequence"/>
</dbReference>